<keyword evidence="3" id="KW-1185">Reference proteome</keyword>
<reference evidence="2 3" key="1">
    <citation type="submission" date="2024-03" db="EMBL/GenBank/DDBJ databases">
        <title>Complete genome of BD2.</title>
        <authorList>
            <person name="Cao G."/>
        </authorList>
    </citation>
    <scope>NUCLEOTIDE SEQUENCE [LARGE SCALE GENOMIC DNA]</scope>
    <source>
        <strain evidence="2 3">BD2</strain>
    </source>
</reference>
<protein>
    <submittedName>
        <fullName evidence="2">Uncharacterized protein</fullName>
    </submittedName>
</protein>
<organism evidence="2 3">
    <name type="scientific">Ectopseudomonas mendocina</name>
    <name type="common">Pseudomonas mendocina</name>
    <dbReference type="NCBI Taxonomy" id="300"/>
    <lineage>
        <taxon>Bacteria</taxon>
        <taxon>Pseudomonadati</taxon>
        <taxon>Pseudomonadota</taxon>
        <taxon>Gammaproteobacteria</taxon>
        <taxon>Pseudomonadales</taxon>
        <taxon>Pseudomonadaceae</taxon>
        <taxon>Ectopseudomonas</taxon>
    </lineage>
</organism>
<evidence type="ECO:0000313" key="3">
    <source>
        <dbReference type="Proteomes" id="UP001476583"/>
    </source>
</evidence>
<feature type="region of interest" description="Disordered" evidence="1">
    <location>
        <begin position="141"/>
        <end position="161"/>
    </location>
</feature>
<evidence type="ECO:0000256" key="1">
    <source>
        <dbReference type="SAM" id="MobiDB-lite"/>
    </source>
</evidence>
<name>A0ABZ2RP04_ECTME</name>
<dbReference type="Proteomes" id="UP001476583">
    <property type="component" value="Chromosome"/>
</dbReference>
<sequence>MNTLTNKPPINSEILFVLDKQALQTRIELGSLLRTLGAPTALAQAAASAWGDELLIEDDPESGSPLYYLPLQLAADFIDLILDQLGPDARADAVRFRDASRSLEASANTISRLKNTKPHVYAAWLQWMYSDEAKQTMHKILSRQHQRPPATSPNHAAPGGQ</sequence>
<evidence type="ECO:0000313" key="2">
    <source>
        <dbReference type="EMBL" id="WXL26406.1"/>
    </source>
</evidence>
<gene>
    <name evidence="2" type="ORF">WG219_02650</name>
</gene>
<dbReference type="EMBL" id="CP148074">
    <property type="protein sequence ID" value="WXL26406.1"/>
    <property type="molecule type" value="Genomic_DNA"/>
</dbReference>
<accession>A0ABZ2RP04</accession>
<proteinExistence type="predicted"/>